<feature type="compositionally biased region" description="Basic and acidic residues" evidence="1">
    <location>
        <begin position="420"/>
        <end position="438"/>
    </location>
</feature>
<organism evidence="2 3">
    <name type="scientific">Halteria grandinella</name>
    <dbReference type="NCBI Taxonomy" id="5974"/>
    <lineage>
        <taxon>Eukaryota</taxon>
        <taxon>Sar</taxon>
        <taxon>Alveolata</taxon>
        <taxon>Ciliophora</taxon>
        <taxon>Intramacronucleata</taxon>
        <taxon>Spirotrichea</taxon>
        <taxon>Stichotrichia</taxon>
        <taxon>Sporadotrichida</taxon>
        <taxon>Halteriidae</taxon>
        <taxon>Halteria</taxon>
    </lineage>
</organism>
<comment type="caution">
    <text evidence="2">The sequence shown here is derived from an EMBL/GenBank/DDBJ whole genome shotgun (WGS) entry which is preliminary data.</text>
</comment>
<name>A0A8J8NZW7_HALGN</name>
<evidence type="ECO:0000313" key="3">
    <source>
        <dbReference type="Proteomes" id="UP000785679"/>
    </source>
</evidence>
<accession>A0A8J8NZW7</accession>
<dbReference type="Proteomes" id="UP000785679">
    <property type="component" value="Unassembled WGS sequence"/>
</dbReference>
<feature type="region of interest" description="Disordered" evidence="1">
    <location>
        <begin position="686"/>
        <end position="714"/>
    </location>
</feature>
<dbReference type="AlphaFoldDB" id="A0A8J8NZW7"/>
<reference evidence="2" key="1">
    <citation type="submission" date="2019-06" db="EMBL/GenBank/DDBJ databases">
        <authorList>
            <person name="Zheng W."/>
        </authorList>
    </citation>
    <scope>NUCLEOTIDE SEQUENCE</scope>
    <source>
        <strain evidence="2">QDHG01</strain>
    </source>
</reference>
<dbReference type="OrthoDB" id="10666359at2759"/>
<proteinExistence type="predicted"/>
<dbReference type="EMBL" id="RRYP01004144">
    <property type="protein sequence ID" value="TNV83126.1"/>
    <property type="molecule type" value="Genomic_DNA"/>
</dbReference>
<gene>
    <name evidence="2" type="ORF">FGO68_gene11</name>
</gene>
<sequence length="825" mass="93708">MTSKNIANSQDDPQTFERAIRKESELIDHSPSKLIHSDLDTFTTSDLQSLNLTSLHSPPLEHNPTFLSLRSKLVSFLRRYERFRETQDPKALGMPGSVMTGEQWDQLKIRRTLYAGVKRLMRVVIVTEDPVLQVKYLNKLQQWYQIRENAMQSVEAAQAAKLRQEQLLKKAERDSIVRDQHAMTYLPPLRSHSSVSKNRTETKAQKHATMIQDTINMSEVQYIIEQQRKSNAAIQSAQREEESLVLNAFRPRQSTIQKNTSPMKTAKTPTKRIVKKAEGDEEGQVRPSTPTEKDKEIVLRIMKQSIVDKEIKQNLDSIKKGWTNWSLVKKNNLEDLNQIHERAIYGSHFQKLGAQSKPLLQSKGMLTDERLEWHNVNMLSAVKQTQLAKLKMKLLGLNGKTTHDFINEATSSEGGTGPYEDLHRHQDFRSKTQLRKDTTSSQDDEDSSSSLDPLAKQQKHETTRNRAVTHSVTAIKQVRHSLPAAYKPNPHKKVVDLTFEEIQNQLNASLNFPQTAVMPSEATEAFASKMYQLKAQHMLNMGLGESQLRKAASKRRIESLRRLQREVLYPKQQPDADADNLNDTQGSIKMPSVATPDPALDDKDVPRLFESLNHRSADIMSLSVFNRPLLPSAAQLAYTNKQFDDNYQYLSMTSLERQAGAAFNPRLSMENRKKIQQAQLEVGKTLKKGGGASPAQKQAPKKPQPVKKGAPVEEKKPIVEKTTRILEELPSTFKAENYDLRTSQYLEVEGLKQHLAQNNLNVSADIIRKAIVFPEDAEGLDQPLGRLDISANIERRHYPRVCDILMVNPFAKPKKGKKGKKGKKK</sequence>
<evidence type="ECO:0000313" key="2">
    <source>
        <dbReference type="EMBL" id="TNV83126.1"/>
    </source>
</evidence>
<protein>
    <submittedName>
        <fullName evidence="2">Uncharacterized protein</fullName>
    </submittedName>
</protein>
<evidence type="ECO:0000256" key="1">
    <source>
        <dbReference type="SAM" id="MobiDB-lite"/>
    </source>
</evidence>
<feature type="region of interest" description="Disordered" evidence="1">
    <location>
        <begin position="406"/>
        <end position="470"/>
    </location>
</feature>
<keyword evidence="3" id="KW-1185">Reference proteome</keyword>